<dbReference type="AlphaFoldDB" id="A0A550J5Q9"/>
<dbReference type="EMBL" id="VJVV01000016">
    <property type="protein sequence ID" value="TRO78556.1"/>
    <property type="molecule type" value="Genomic_DNA"/>
</dbReference>
<comment type="caution">
    <text evidence="2">The sequence shown here is derived from an EMBL/GenBank/DDBJ whole genome shotgun (WGS) entry which is preliminary data.</text>
</comment>
<dbReference type="PANTHER" id="PTHR42714">
    <property type="entry name" value="TRNA MODIFICATION GTPASE GTPBP3"/>
    <property type="match status" value="1"/>
</dbReference>
<dbReference type="OrthoDB" id="5406017at2"/>
<dbReference type="PANTHER" id="PTHR42714:SF7">
    <property type="entry name" value="G DOMAIN-CONTAINING PROTEIN"/>
    <property type="match status" value="1"/>
</dbReference>
<accession>A0A550J5Q9</accession>
<proteinExistence type="predicted"/>
<dbReference type="RefSeq" id="WP_092054763.1">
    <property type="nucleotide sequence ID" value="NZ_FOJJ01000008.1"/>
</dbReference>
<evidence type="ECO:0000259" key="1">
    <source>
        <dbReference type="Pfam" id="PF01926"/>
    </source>
</evidence>
<dbReference type="SUPFAM" id="SSF52540">
    <property type="entry name" value="P-loop containing nucleoside triphosphate hydrolases"/>
    <property type="match status" value="1"/>
</dbReference>
<dbReference type="Gene3D" id="3.40.50.300">
    <property type="entry name" value="P-loop containing nucleotide triphosphate hydrolases"/>
    <property type="match status" value="1"/>
</dbReference>
<dbReference type="InterPro" id="IPR021871">
    <property type="entry name" value="DUF3482"/>
</dbReference>
<dbReference type="Proteomes" id="UP000317155">
    <property type="component" value="Unassembled WGS sequence"/>
</dbReference>
<dbReference type="GO" id="GO:0005525">
    <property type="term" value="F:GTP binding"/>
    <property type="evidence" value="ECO:0007669"/>
    <property type="project" value="InterPro"/>
</dbReference>
<dbReference type="Pfam" id="PF01926">
    <property type="entry name" value="MMR_HSR1"/>
    <property type="match status" value="1"/>
</dbReference>
<feature type="domain" description="G" evidence="1">
    <location>
        <begin position="7"/>
        <end position="146"/>
    </location>
</feature>
<keyword evidence="3" id="KW-1185">Reference proteome</keyword>
<dbReference type="GO" id="GO:0030488">
    <property type="term" value="P:tRNA methylation"/>
    <property type="evidence" value="ECO:0007669"/>
    <property type="project" value="TreeGrafter"/>
</dbReference>
<evidence type="ECO:0000313" key="2">
    <source>
        <dbReference type="EMBL" id="TRO78556.1"/>
    </source>
</evidence>
<dbReference type="InterPro" id="IPR006073">
    <property type="entry name" value="GTP-bd"/>
</dbReference>
<sequence>MTEVPVFAVMGHPNEGKSSVVSTLTEDDFVPISAVPGETRRCVSYAITLDGEPLARFVDTPGFQMPLPTLRWMKSYSGPPGRLLEDFIRLHREDPRFADECELLQPLLDNAGIIYVVDGSRPPRANDEAEMEILRLTGRPRMAVINAKSDETAYLDEWKAAFAKTFNVNLQFNAHRATFRERIELLEALRHIEQEWGAPLKRVVTALREDWNGRLEACADAILLMLEKALTLTLEEISRAEEEGERERVRERLTVEFQKKLARLEEACRRELKGRFLHNVFAVDLAAETVAAQDLFSEETWEALGLTRKQLSIALATVGAATGAALDVAAAGISFGVFTLGAGALGALAGWSGTRPLSRLKVDIGPFSRELGGCRIQVGPLKNPQLMFVLLDRALIYFQCVSNWAHARRESPTLALPEGKQGLTAGWDRERRRLFESFLAALRQGETGKRDALRPELRRTLVRVMAEEST</sequence>
<evidence type="ECO:0000313" key="3">
    <source>
        <dbReference type="Proteomes" id="UP000317155"/>
    </source>
</evidence>
<organism evidence="2 3">
    <name type="scientific">Trichloromonas acetexigens</name>
    <dbReference type="NCBI Taxonomy" id="38815"/>
    <lineage>
        <taxon>Bacteria</taxon>
        <taxon>Pseudomonadati</taxon>
        <taxon>Thermodesulfobacteriota</taxon>
        <taxon>Desulfuromonadia</taxon>
        <taxon>Desulfuromonadales</taxon>
        <taxon>Trichloromonadaceae</taxon>
        <taxon>Trichloromonas</taxon>
    </lineage>
</organism>
<protein>
    <submittedName>
        <fullName evidence="2">DUF3482 domain-containing protein</fullName>
    </submittedName>
</protein>
<dbReference type="GO" id="GO:0005829">
    <property type="term" value="C:cytosol"/>
    <property type="evidence" value="ECO:0007669"/>
    <property type="project" value="TreeGrafter"/>
</dbReference>
<dbReference type="InterPro" id="IPR027417">
    <property type="entry name" value="P-loop_NTPase"/>
</dbReference>
<reference evidence="2 3" key="1">
    <citation type="submission" date="2019-07" db="EMBL/GenBank/DDBJ databases">
        <title>Insights of Desulfuromonas acetexigens electromicrobiology.</title>
        <authorList>
            <person name="Katuri K."/>
            <person name="Sapireddy V."/>
            <person name="Shaw D.R."/>
            <person name="Saikaly P."/>
        </authorList>
    </citation>
    <scope>NUCLEOTIDE SEQUENCE [LARGE SCALE GENOMIC DNA]</scope>
    <source>
        <strain evidence="2 3">2873</strain>
    </source>
</reference>
<gene>
    <name evidence="2" type="ORF">FL622_15660</name>
</gene>
<dbReference type="Pfam" id="PF11981">
    <property type="entry name" value="DUF3482"/>
    <property type="match status" value="1"/>
</dbReference>
<name>A0A550J5Q9_9BACT</name>
<dbReference type="GO" id="GO:0002098">
    <property type="term" value="P:tRNA wobble uridine modification"/>
    <property type="evidence" value="ECO:0007669"/>
    <property type="project" value="TreeGrafter"/>
</dbReference>